<reference evidence="2" key="1">
    <citation type="submission" date="2014-03" db="EMBL/GenBank/DDBJ databases">
        <title>The sialotranscriptome of Amblyomma triste, Amblyomma parvum and Amblyomma cajennense ticks, uncovered by 454-based RNA-seq.</title>
        <authorList>
            <person name="Garcia G.R."/>
            <person name="Gardinassi L.G."/>
            <person name="Ribeiro J.M."/>
            <person name="Anatriello E."/>
            <person name="Ferreira B.R."/>
            <person name="Moreira H.N."/>
            <person name="Mafra C."/>
            <person name="Olegario M.M."/>
            <person name="Szabo P.J."/>
            <person name="Miranda-Santos I.K."/>
            <person name="Maruyama S.R."/>
        </authorList>
    </citation>
    <scope>NUCLEOTIDE SEQUENCE</scope>
    <source>
        <strain evidence="2">Uberlandia</strain>
        <tissue evidence="2">Salivary glands</tissue>
    </source>
</reference>
<keyword evidence="1" id="KW-0732">Signal</keyword>
<organism evidence="2">
    <name type="scientific">Amblyomma cajennense</name>
    <name type="common">Cayenne tick</name>
    <name type="synonym">Acarus cajennensis</name>
    <dbReference type="NCBI Taxonomy" id="34607"/>
    <lineage>
        <taxon>Eukaryota</taxon>
        <taxon>Metazoa</taxon>
        <taxon>Ecdysozoa</taxon>
        <taxon>Arthropoda</taxon>
        <taxon>Chelicerata</taxon>
        <taxon>Arachnida</taxon>
        <taxon>Acari</taxon>
        <taxon>Parasitiformes</taxon>
        <taxon>Ixodida</taxon>
        <taxon>Ixodoidea</taxon>
        <taxon>Ixodidae</taxon>
        <taxon>Amblyomminae</taxon>
        <taxon>Amblyomma</taxon>
    </lineage>
</organism>
<dbReference type="Gene3D" id="2.10.80.10">
    <property type="entry name" value="Lipase, subunit A"/>
    <property type="match status" value="1"/>
</dbReference>
<name>A0A023FFZ4_AMBCJ</name>
<dbReference type="AlphaFoldDB" id="A0A023FFZ4"/>
<dbReference type="EMBL" id="GBBK01004849">
    <property type="protein sequence ID" value="JAC19633.1"/>
    <property type="molecule type" value="mRNA"/>
</dbReference>
<proteinExistence type="evidence at transcript level"/>
<evidence type="ECO:0000256" key="1">
    <source>
        <dbReference type="SAM" id="SignalP"/>
    </source>
</evidence>
<sequence>MMRLVLWTCATVSLLILIQEIAAYDDMVQRPIDLNLDFFGTTGSNITMTAKPKRQLGQHCSHNHPCDAGMCCVQRRRYGWRICRALAGRYRRCSDSPTKGGNYHRYCPCAGLNACEDGYCVP</sequence>
<protein>
    <submittedName>
        <fullName evidence="2">Putative ixodegrins large 9</fullName>
    </submittedName>
</protein>
<feature type="signal peptide" evidence="1">
    <location>
        <begin position="1"/>
        <end position="23"/>
    </location>
</feature>
<accession>A0A023FFZ4</accession>
<feature type="chain" id="PRO_5001515422" evidence="1">
    <location>
        <begin position="24"/>
        <end position="122"/>
    </location>
</feature>
<evidence type="ECO:0000313" key="2">
    <source>
        <dbReference type="EMBL" id="JAC19633.1"/>
    </source>
</evidence>